<evidence type="ECO:0000313" key="3">
    <source>
        <dbReference type="Proteomes" id="UP000305067"/>
    </source>
</evidence>
<accession>A0A5C3Q901</accession>
<proteinExistence type="predicted"/>
<evidence type="ECO:0008006" key="4">
    <source>
        <dbReference type="Google" id="ProtNLM"/>
    </source>
</evidence>
<evidence type="ECO:0000313" key="2">
    <source>
        <dbReference type="EMBL" id="TFK96648.1"/>
    </source>
</evidence>
<organism evidence="2 3">
    <name type="scientific">Pterulicium gracile</name>
    <dbReference type="NCBI Taxonomy" id="1884261"/>
    <lineage>
        <taxon>Eukaryota</taxon>
        <taxon>Fungi</taxon>
        <taxon>Dikarya</taxon>
        <taxon>Basidiomycota</taxon>
        <taxon>Agaricomycotina</taxon>
        <taxon>Agaricomycetes</taxon>
        <taxon>Agaricomycetidae</taxon>
        <taxon>Agaricales</taxon>
        <taxon>Pleurotineae</taxon>
        <taxon>Pterulaceae</taxon>
        <taxon>Pterulicium</taxon>
    </lineage>
</organism>
<dbReference type="EMBL" id="ML178857">
    <property type="protein sequence ID" value="TFK96648.1"/>
    <property type="molecule type" value="Genomic_DNA"/>
</dbReference>
<feature type="chain" id="PRO_5022984441" description="Ig-like domain-containing protein" evidence="1">
    <location>
        <begin position="20"/>
        <end position="242"/>
    </location>
</feature>
<feature type="signal peptide" evidence="1">
    <location>
        <begin position="1"/>
        <end position="19"/>
    </location>
</feature>
<dbReference type="AlphaFoldDB" id="A0A5C3Q901"/>
<protein>
    <recommendedName>
        <fullName evidence="4">Ig-like domain-containing protein</fullName>
    </recommendedName>
</protein>
<reference evidence="2 3" key="1">
    <citation type="journal article" date="2019" name="Nat. Ecol. Evol.">
        <title>Megaphylogeny resolves global patterns of mushroom evolution.</title>
        <authorList>
            <person name="Varga T."/>
            <person name="Krizsan K."/>
            <person name="Foldi C."/>
            <person name="Dima B."/>
            <person name="Sanchez-Garcia M."/>
            <person name="Sanchez-Ramirez S."/>
            <person name="Szollosi G.J."/>
            <person name="Szarkandi J.G."/>
            <person name="Papp V."/>
            <person name="Albert L."/>
            <person name="Andreopoulos W."/>
            <person name="Angelini C."/>
            <person name="Antonin V."/>
            <person name="Barry K.W."/>
            <person name="Bougher N.L."/>
            <person name="Buchanan P."/>
            <person name="Buyck B."/>
            <person name="Bense V."/>
            <person name="Catcheside P."/>
            <person name="Chovatia M."/>
            <person name="Cooper J."/>
            <person name="Damon W."/>
            <person name="Desjardin D."/>
            <person name="Finy P."/>
            <person name="Geml J."/>
            <person name="Haridas S."/>
            <person name="Hughes K."/>
            <person name="Justo A."/>
            <person name="Karasinski D."/>
            <person name="Kautmanova I."/>
            <person name="Kiss B."/>
            <person name="Kocsube S."/>
            <person name="Kotiranta H."/>
            <person name="LaButti K.M."/>
            <person name="Lechner B.E."/>
            <person name="Liimatainen K."/>
            <person name="Lipzen A."/>
            <person name="Lukacs Z."/>
            <person name="Mihaltcheva S."/>
            <person name="Morgado L.N."/>
            <person name="Niskanen T."/>
            <person name="Noordeloos M.E."/>
            <person name="Ohm R.A."/>
            <person name="Ortiz-Santana B."/>
            <person name="Ovrebo C."/>
            <person name="Racz N."/>
            <person name="Riley R."/>
            <person name="Savchenko A."/>
            <person name="Shiryaev A."/>
            <person name="Soop K."/>
            <person name="Spirin V."/>
            <person name="Szebenyi C."/>
            <person name="Tomsovsky M."/>
            <person name="Tulloss R.E."/>
            <person name="Uehling J."/>
            <person name="Grigoriev I.V."/>
            <person name="Vagvolgyi C."/>
            <person name="Papp T."/>
            <person name="Martin F.M."/>
            <person name="Miettinen O."/>
            <person name="Hibbett D.S."/>
            <person name="Nagy L.G."/>
        </authorList>
    </citation>
    <scope>NUCLEOTIDE SEQUENCE [LARGE SCALE GENOMIC DNA]</scope>
    <source>
        <strain evidence="2 3">CBS 309.79</strain>
    </source>
</reference>
<gene>
    <name evidence="2" type="ORF">BDV98DRAFT_575831</name>
</gene>
<evidence type="ECO:0000256" key="1">
    <source>
        <dbReference type="SAM" id="SignalP"/>
    </source>
</evidence>
<name>A0A5C3Q901_9AGAR</name>
<sequence length="242" mass="25909">MIIPSMYMSFSLIPTAVRCLLTTANLMKCRPSGQRYKTLDPFFDHPRALHSHLSCASSPTMFSSFILVGVALANVAHAMPAVTAAAEQTTTVTVIHSTTEPWPHVCPTTVGTTTTTSTAPITTTTATAPVTTQTKTYPCWTQGCGAITYPGLTPVGAAATAAPKLEDRALTTITQTHVWMEPTCVEWRSQTKWEYTTITDPSSTATATSYLSTVTASVINEMCEGWDSCPGSPYQVTGSADW</sequence>
<keyword evidence="1" id="KW-0732">Signal</keyword>
<dbReference type="Proteomes" id="UP000305067">
    <property type="component" value="Unassembled WGS sequence"/>
</dbReference>
<keyword evidence="3" id="KW-1185">Reference proteome</keyword>